<proteinExistence type="predicted"/>
<protein>
    <submittedName>
        <fullName evidence="3">Alpha/beta hydrolase fold protein</fullName>
    </submittedName>
</protein>
<evidence type="ECO:0000259" key="2">
    <source>
        <dbReference type="Pfam" id="PF00561"/>
    </source>
</evidence>
<dbReference type="GO" id="GO:0016020">
    <property type="term" value="C:membrane"/>
    <property type="evidence" value="ECO:0007669"/>
    <property type="project" value="TreeGrafter"/>
</dbReference>
<dbReference type="PANTHER" id="PTHR43798:SF31">
    <property type="entry name" value="AB HYDROLASE SUPERFAMILY PROTEIN YCLE"/>
    <property type="match status" value="1"/>
</dbReference>
<evidence type="ECO:0000313" key="4">
    <source>
        <dbReference type="Proteomes" id="UP000408523"/>
    </source>
</evidence>
<organism evidence="3 4">
    <name type="scientific">Phocaeicola vulgatus</name>
    <name type="common">Bacteroides vulgatus</name>
    <dbReference type="NCBI Taxonomy" id="821"/>
    <lineage>
        <taxon>Bacteria</taxon>
        <taxon>Pseudomonadati</taxon>
        <taxon>Bacteroidota</taxon>
        <taxon>Bacteroidia</taxon>
        <taxon>Bacteroidales</taxon>
        <taxon>Bacteroidaceae</taxon>
        <taxon>Phocaeicola</taxon>
    </lineage>
</organism>
<dbReference type="GO" id="GO:0016787">
    <property type="term" value="F:hydrolase activity"/>
    <property type="evidence" value="ECO:0007669"/>
    <property type="project" value="UniProtKB-KW"/>
</dbReference>
<keyword evidence="1 3" id="KW-0378">Hydrolase</keyword>
<dbReference type="Gene3D" id="3.40.50.1820">
    <property type="entry name" value="alpha/beta hydrolase"/>
    <property type="match status" value="1"/>
</dbReference>
<dbReference type="InterPro" id="IPR050266">
    <property type="entry name" value="AB_hydrolase_sf"/>
</dbReference>
<dbReference type="InterPro" id="IPR000073">
    <property type="entry name" value="AB_hydrolase_1"/>
</dbReference>
<accession>A0A663A0W1</accession>
<dbReference type="SUPFAM" id="SSF53474">
    <property type="entry name" value="alpha/beta-Hydrolases"/>
    <property type="match status" value="1"/>
</dbReference>
<reference evidence="3 4" key="1">
    <citation type="journal article" date="2019" name="Nat. Commun.">
        <title>Gram positive-like bacteriocins with broad spectrum anti-Bacteroidales activity encoded on mobile elements of the human gut microbiota.</title>
        <authorList>
            <person name="Bechon N."/>
            <person name="Coyne M.J.Jr."/>
            <person name="Laclare-Mceneany V."/>
            <person name="Chatzidaki-Livanis M."/>
            <person name="Ghigo J.-M."/>
            <person name="Comstock L.E."/>
        </authorList>
    </citation>
    <scope>NUCLEOTIDE SEQUENCE [LARGE SCALE GENOMIC DNA]</scope>
    <source>
        <strain evidence="3 4">CL01T12C17</strain>
    </source>
</reference>
<dbReference type="Pfam" id="PF00561">
    <property type="entry name" value="Abhydrolase_1"/>
    <property type="match status" value="1"/>
</dbReference>
<evidence type="ECO:0000313" key="3">
    <source>
        <dbReference type="EMBL" id="TSE48450.1"/>
    </source>
</evidence>
<name>A0A663A0W1_PHOVU</name>
<dbReference type="InterPro" id="IPR029058">
    <property type="entry name" value="AB_hydrolase_fold"/>
</dbReference>
<feature type="domain" description="AB hydrolase-1" evidence="2">
    <location>
        <begin position="45"/>
        <end position="264"/>
    </location>
</feature>
<dbReference type="PANTHER" id="PTHR43798">
    <property type="entry name" value="MONOACYLGLYCEROL LIPASE"/>
    <property type="match status" value="1"/>
</dbReference>
<dbReference type="EMBL" id="RWHZ01000028">
    <property type="protein sequence ID" value="TSE48450.1"/>
    <property type="molecule type" value="Genomic_DNA"/>
</dbReference>
<comment type="caution">
    <text evidence="3">The sequence shown here is derived from an EMBL/GenBank/DDBJ whole genome shotgun (WGS) entry which is preliminary data.</text>
</comment>
<sequence>MSRIEYKVKKCIKIKGEKYVRLYSSLDNIEFLITHNIINCTKHNIIFVHGLAGTSDIWHHLMHQCYKYYNVYALDLPWNGRNSIEYRNYQFFFEWFANIINSLNLDSEKTYIVAHSFGATMTLSSYIVNNINISKLILCAPTWKNEDGSHIDWVEYKEFITNFELSLYEYIKLTNKNIKDDIIDIMLDKVLQESSPRHTLSFIDCLFNLPDIPESEKMQIQTLVLYGEKDEVVSTLHSKYLCKVLPNSSLISFPESGHYLMLDDVSNFNDKIIKYLEYE</sequence>
<dbReference type="Proteomes" id="UP000408523">
    <property type="component" value="Unassembled WGS sequence"/>
</dbReference>
<dbReference type="AlphaFoldDB" id="A0A663A0W1"/>
<dbReference type="RefSeq" id="WP_143888469.1">
    <property type="nucleotide sequence ID" value="NZ_RWHZ01000028.1"/>
</dbReference>
<evidence type="ECO:0000256" key="1">
    <source>
        <dbReference type="ARBA" id="ARBA00022801"/>
    </source>
</evidence>
<gene>
    <name evidence="3" type="ORF">EH214_02329</name>
</gene>